<sequence>MVRSNSGLSHRSRREKYLSERGAIQIHARLAPARNSPDNCAMDADTLTYAVGDIHGCADLLDALLDKIEAHAAGRPRRLVFLGDYIDRGADSARVIETLRRLQWRDEGGVTCLMGNHEAMLLKTLHERGALDLWLRNGGCDTLHSFDVDGPEYLPGDVLDWIEALPTLHQDTQRWYVHAGFRPEAEVPDPDEDARLWIREPFLSEERDYGRHVVHGHTPLSRGQPDVRAFRTNLDTGAVYGGALTAAVFGLSAAKAVDFLQVRAR</sequence>
<dbReference type="Pfam" id="PF00149">
    <property type="entry name" value="Metallophos"/>
    <property type="match status" value="1"/>
</dbReference>
<dbReference type="PANTHER" id="PTHR42850:SF4">
    <property type="entry name" value="ZINC-DEPENDENT ENDOPOLYPHOSPHATASE"/>
    <property type="match status" value="1"/>
</dbReference>
<dbReference type="InterPro" id="IPR004843">
    <property type="entry name" value="Calcineurin-like_PHP"/>
</dbReference>
<keyword evidence="3" id="KW-1185">Reference proteome</keyword>
<feature type="domain" description="Calcineurin-like phosphoesterase" evidence="1">
    <location>
        <begin position="50"/>
        <end position="231"/>
    </location>
</feature>
<accession>A0A512JQ93</accession>
<dbReference type="SUPFAM" id="SSF56300">
    <property type="entry name" value="Metallo-dependent phosphatases"/>
    <property type="match status" value="1"/>
</dbReference>
<evidence type="ECO:0000313" key="2">
    <source>
        <dbReference type="EMBL" id="GEP12119.1"/>
    </source>
</evidence>
<organism evidence="2 3">
    <name type="scientific">Methylobacterium gnaphalii</name>
    <dbReference type="NCBI Taxonomy" id="1010610"/>
    <lineage>
        <taxon>Bacteria</taxon>
        <taxon>Pseudomonadati</taxon>
        <taxon>Pseudomonadota</taxon>
        <taxon>Alphaproteobacteria</taxon>
        <taxon>Hyphomicrobiales</taxon>
        <taxon>Methylobacteriaceae</taxon>
        <taxon>Methylobacterium</taxon>
    </lineage>
</organism>
<comment type="caution">
    <text evidence="2">The sequence shown here is derived from an EMBL/GenBank/DDBJ whole genome shotgun (WGS) entry which is preliminary data.</text>
</comment>
<dbReference type="GO" id="GO:0008803">
    <property type="term" value="F:bis(5'-nucleosyl)-tetraphosphatase (symmetrical) activity"/>
    <property type="evidence" value="ECO:0007669"/>
    <property type="project" value="TreeGrafter"/>
</dbReference>
<dbReference type="GO" id="GO:0110154">
    <property type="term" value="P:RNA decapping"/>
    <property type="evidence" value="ECO:0007669"/>
    <property type="project" value="TreeGrafter"/>
</dbReference>
<dbReference type="GO" id="GO:0005737">
    <property type="term" value="C:cytoplasm"/>
    <property type="evidence" value="ECO:0007669"/>
    <property type="project" value="TreeGrafter"/>
</dbReference>
<dbReference type="InterPro" id="IPR050126">
    <property type="entry name" value="Ap4A_hydrolase"/>
</dbReference>
<gene>
    <name evidence="2" type="primary">pphA</name>
    <name evidence="2" type="ORF">MGN01_39640</name>
</gene>
<dbReference type="GO" id="GO:0016791">
    <property type="term" value="F:phosphatase activity"/>
    <property type="evidence" value="ECO:0007669"/>
    <property type="project" value="TreeGrafter"/>
</dbReference>
<evidence type="ECO:0000259" key="1">
    <source>
        <dbReference type="Pfam" id="PF00149"/>
    </source>
</evidence>
<proteinExistence type="predicted"/>
<dbReference type="PANTHER" id="PTHR42850">
    <property type="entry name" value="METALLOPHOSPHOESTERASE"/>
    <property type="match status" value="1"/>
</dbReference>
<dbReference type="Gene3D" id="3.60.21.10">
    <property type="match status" value="1"/>
</dbReference>
<dbReference type="AlphaFoldDB" id="A0A512JQ93"/>
<dbReference type="InterPro" id="IPR029052">
    <property type="entry name" value="Metallo-depent_PP-like"/>
</dbReference>
<protein>
    <submittedName>
        <fullName evidence="2">Serine/threonine protein phosphatase</fullName>
    </submittedName>
</protein>
<dbReference type="EMBL" id="BJZV01000029">
    <property type="protein sequence ID" value="GEP12119.1"/>
    <property type="molecule type" value="Genomic_DNA"/>
</dbReference>
<name>A0A512JQ93_9HYPH</name>
<evidence type="ECO:0000313" key="3">
    <source>
        <dbReference type="Proteomes" id="UP000321750"/>
    </source>
</evidence>
<dbReference type="Proteomes" id="UP000321750">
    <property type="component" value="Unassembled WGS sequence"/>
</dbReference>
<dbReference type="CDD" id="cd00144">
    <property type="entry name" value="MPP_PPP_family"/>
    <property type="match status" value="1"/>
</dbReference>
<reference evidence="2 3" key="1">
    <citation type="submission" date="2019-07" db="EMBL/GenBank/DDBJ databases">
        <title>Whole genome shotgun sequence of Methylobacterium gnaphalii NBRC 107716.</title>
        <authorList>
            <person name="Hosoyama A."/>
            <person name="Uohara A."/>
            <person name="Ohji S."/>
            <person name="Ichikawa N."/>
        </authorList>
    </citation>
    <scope>NUCLEOTIDE SEQUENCE [LARGE SCALE GENOMIC DNA]</scope>
    <source>
        <strain evidence="2 3">NBRC 107716</strain>
    </source>
</reference>